<sequence length="146" mass="16709">TVDYLKSYYDEDVDLNHIYRYMDKLYNTQMELAQQISVEHTRKIFGGKIGLMFYDVTTLYFETAQTDVIREPGFSKDGKTAESQVVLGLLVSEGGYPLSYSLFNGSQYEGFTMIPMIDDFKQRFTLGDDFVVVADSGLMNKNNVKL</sequence>
<proteinExistence type="predicted"/>
<dbReference type="AlphaFoldDB" id="J9BUF5"/>
<protein>
    <submittedName>
        <fullName evidence="1">Transposase IS4 family protein</fullName>
    </submittedName>
</protein>
<comment type="caution">
    <text evidence="1">The sequence shown here is derived from an EMBL/GenBank/DDBJ whole genome shotgun (WGS) entry which is preliminary data.</text>
</comment>
<feature type="non-terminal residue" evidence="1">
    <location>
        <position position="146"/>
    </location>
</feature>
<name>J9BUF5_9ZZZZ</name>
<dbReference type="InterPro" id="IPR047654">
    <property type="entry name" value="IS1634_transpos"/>
</dbReference>
<accession>J9BUF5</accession>
<dbReference type="NCBIfam" id="NF033559">
    <property type="entry name" value="transpos_IS1634"/>
    <property type="match status" value="1"/>
</dbReference>
<organism evidence="1">
    <name type="scientific">gut metagenome</name>
    <dbReference type="NCBI Taxonomy" id="749906"/>
    <lineage>
        <taxon>unclassified sequences</taxon>
        <taxon>metagenomes</taxon>
        <taxon>organismal metagenomes</taxon>
    </lineage>
</organism>
<dbReference type="EMBL" id="AMCI01008340">
    <property type="protein sequence ID" value="EJW91200.1"/>
    <property type="molecule type" value="Genomic_DNA"/>
</dbReference>
<feature type="non-terminal residue" evidence="1">
    <location>
        <position position="1"/>
    </location>
</feature>
<reference evidence="1" key="1">
    <citation type="journal article" date="2012" name="PLoS ONE">
        <title>Gene sets for utilization of primary and secondary nutrition supplies in the distal gut of endangered iberian lynx.</title>
        <authorList>
            <person name="Alcaide M."/>
            <person name="Messina E."/>
            <person name="Richter M."/>
            <person name="Bargiela R."/>
            <person name="Peplies J."/>
            <person name="Huws S.A."/>
            <person name="Newbold C.J."/>
            <person name="Golyshin P.N."/>
            <person name="Simon M.A."/>
            <person name="Lopez G."/>
            <person name="Yakimov M.M."/>
            <person name="Ferrer M."/>
        </authorList>
    </citation>
    <scope>NUCLEOTIDE SEQUENCE</scope>
</reference>
<gene>
    <name evidence="1" type="ORF">EVA_20693</name>
</gene>
<evidence type="ECO:0000313" key="1">
    <source>
        <dbReference type="EMBL" id="EJW91200.1"/>
    </source>
</evidence>